<dbReference type="EMBL" id="FRAA01000002">
    <property type="protein sequence ID" value="SHK01887.1"/>
    <property type="molecule type" value="Genomic_DNA"/>
</dbReference>
<evidence type="ECO:0000313" key="2">
    <source>
        <dbReference type="EMBL" id="SHK01887.1"/>
    </source>
</evidence>
<dbReference type="AlphaFoldDB" id="A0A1M6P1K8"/>
<evidence type="ECO:0000313" key="3">
    <source>
        <dbReference type="Proteomes" id="UP000184474"/>
    </source>
</evidence>
<dbReference type="STRING" id="156994.SAMN04488028_102510"/>
<dbReference type="InterPro" id="IPR046148">
    <property type="entry name" value="Septknot"/>
</dbReference>
<sequence length="112" mass="13082">MITVLLSMIMFFGDAECATYQDDPCQIYGKVYYETRDPNRADYRVYVEESESFADVVVYEETNALYADRPGHWARVDNPGFANIYIYLERNRSLADFSIYYTETESFAGCNR</sequence>
<name>A0A1M6P1K8_REIAG</name>
<keyword evidence="3" id="KW-1185">Reference proteome</keyword>
<feature type="domain" description="7(1) septoil knot" evidence="1">
    <location>
        <begin position="25"/>
        <end position="111"/>
    </location>
</feature>
<dbReference type="Proteomes" id="UP000184474">
    <property type="component" value="Unassembled WGS sequence"/>
</dbReference>
<evidence type="ECO:0000259" key="1">
    <source>
        <dbReference type="Pfam" id="PF19647"/>
    </source>
</evidence>
<gene>
    <name evidence="2" type="ORF">SAMN04488028_102510</name>
</gene>
<protein>
    <recommendedName>
        <fullName evidence="1">7(1) septoil knot domain-containing protein</fullName>
    </recommendedName>
</protein>
<dbReference type="Pfam" id="PF19647">
    <property type="entry name" value="Septknot"/>
    <property type="match status" value="1"/>
</dbReference>
<dbReference type="RefSeq" id="WP_139280952.1">
    <property type="nucleotide sequence ID" value="NZ_FRAA01000002.1"/>
</dbReference>
<reference evidence="3" key="1">
    <citation type="submission" date="2016-11" db="EMBL/GenBank/DDBJ databases">
        <authorList>
            <person name="Varghese N."/>
            <person name="Submissions S."/>
        </authorList>
    </citation>
    <scope>NUCLEOTIDE SEQUENCE [LARGE SCALE GENOMIC DNA]</scope>
    <source>
        <strain evidence="3">DSM 26134</strain>
    </source>
</reference>
<organism evidence="2 3">
    <name type="scientific">Reichenbachiella agariperforans</name>
    <dbReference type="NCBI Taxonomy" id="156994"/>
    <lineage>
        <taxon>Bacteria</taxon>
        <taxon>Pseudomonadati</taxon>
        <taxon>Bacteroidota</taxon>
        <taxon>Cytophagia</taxon>
        <taxon>Cytophagales</taxon>
        <taxon>Reichenbachiellaceae</taxon>
        <taxon>Reichenbachiella</taxon>
    </lineage>
</organism>
<accession>A0A1M6P1K8</accession>
<proteinExistence type="predicted"/>